<dbReference type="AlphaFoldDB" id="A0A225UZ90"/>
<gene>
    <name evidence="1" type="ORF">PHMEG_00030795</name>
</gene>
<organism evidence="1 2">
    <name type="scientific">Phytophthora megakarya</name>
    <dbReference type="NCBI Taxonomy" id="4795"/>
    <lineage>
        <taxon>Eukaryota</taxon>
        <taxon>Sar</taxon>
        <taxon>Stramenopiles</taxon>
        <taxon>Oomycota</taxon>
        <taxon>Peronosporomycetes</taxon>
        <taxon>Peronosporales</taxon>
        <taxon>Peronosporaceae</taxon>
        <taxon>Phytophthora</taxon>
    </lineage>
</organism>
<name>A0A225UZ90_9STRA</name>
<dbReference type="EMBL" id="NBNE01009403">
    <property type="protein sequence ID" value="OWY98440.1"/>
    <property type="molecule type" value="Genomic_DNA"/>
</dbReference>
<proteinExistence type="predicted"/>
<comment type="caution">
    <text evidence="1">The sequence shown here is derived from an EMBL/GenBank/DDBJ whole genome shotgun (WGS) entry which is preliminary data.</text>
</comment>
<accession>A0A225UZ90</accession>
<dbReference type="Proteomes" id="UP000198211">
    <property type="component" value="Unassembled WGS sequence"/>
</dbReference>
<evidence type="ECO:0000313" key="1">
    <source>
        <dbReference type="EMBL" id="OWY98440.1"/>
    </source>
</evidence>
<keyword evidence="2" id="KW-1185">Reference proteome</keyword>
<evidence type="ECO:0000313" key="2">
    <source>
        <dbReference type="Proteomes" id="UP000198211"/>
    </source>
</evidence>
<protein>
    <submittedName>
        <fullName evidence="1">Uncharacterized protein</fullName>
    </submittedName>
</protein>
<reference evidence="2" key="1">
    <citation type="submission" date="2017-03" db="EMBL/GenBank/DDBJ databases">
        <title>Phytopthora megakarya and P. palmivora, two closely related causual agents of cacao black pod achieved similar genome size and gene model numbers by different mechanisms.</title>
        <authorList>
            <person name="Ali S."/>
            <person name="Shao J."/>
            <person name="Larry D.J."/>
            <person name="Kronmiller B."/>
            <person name="Shen D."/>
            <person name="Strem M.D."/>
            <person name="Melnick R.L."/>
            <person name="Guiltinan M.J."/>
            <person name="Tyler B.M."/>
            <person name="Meinhardt L.W."/>
            <person name="Bailey B.A."/>
        </authorList>
    </citation>
    <scope>NUCLEOTIDE SEQUENCE [LARGE SCALE GENOMIC DNA]</scope>
    <source>
        <strain evidence="2">zdho120</strain>
    </source>
</reference>
<sequence>MLTDLAFGGVRKLLLSDKPIHHLLPGYMAQLMVAQMIDWGTLYCTP</sequence>